<organism evidence="1 2">
    <name type="scientific">Leptospira weilii str. 2006001853</name>
    <dbReference type="NCBI Taxonomy" id="1001589"/>
    <lineage>
        <taxon>Bacteria</taxon>
        <taxon>Pseudomonadati</taxon>
        <taxon>Spirochaetota</taxon>
        <taxon>Spirochaetia</taxon>
        <taxon>Leptospirales</taxon>
        <taxon>Leptospiraceae</taxon>
        <taxon>Leptospira</taxon>
    </lineage>
</organism>
<gene>
    <name evidence="1" type="ORF">LEP1GSC036_2417</name>
</gene>
<proteinExistence type="predicted"/>
<name>A0A828YW60_9LEPT</name>
<dbReference type="AlphaFoldDB" id="A0A828YW60"/>
<accession>A0A828YW60</accession>
<protein>
    <submittedName>
        <fullName evidence="1">Uncharacterized protein</fullName>
    </submittedName>
</protein>
<evidence type="ECO:0000313" key="1">
    <source>
        <dbReference type="EMBL" id="EKR63011.1"/>
    </source>
</evidence>
<dbReference type="Proteomes" id="UP000001338">
    <property type="component" value="Unassembled WGS sequence"/>
</dbReference>
<reference evidence="1 2" key="1">
    <citation type="submission" date="2012-10" db="EMBL/GenBank/DDBJ databases">
        <authorList>
            <person name="Harkins D.M."/>
            <person name="Durkin A.S."/>
            <person name="Brinkac L.M."/>
            <person name="Haft D.H."/>
            <person name="Selengut J.D."/>
            <person name="Sanka R."/>
            <person name="DePew J."/>
            <person name="Purushe J."/>
            <person name="Whelen A.C."/>
            <person name="Vinetz J.M."/>
            <person name="Sutton G.G."/>
            <person name="Nierman W.C."/>
            <person name="Fouts D.E."/>
        </authorList>
    </citation>
    <scope>NUCLEOTIDE SEQUENCE [LARGE SCALE GENOMIC DNA]</scope>
    <source>
        <strain evidence="1 2">2006001853</strain>
    </source>
</reference>
<sequence length="44" mass="5031">MCFTNHALYSFYFAPPFPQSLGGSRIKNYQKLSNPILLSLFGNF</sequence>
<dbReference type="EMBL" id="AFLV02000065">
    <property type="protein sequence ID" value="EKR63011.1"/>
    <property type="molecule type" value="Genomic_DNA"/>
</dbReference>
<evidence type="ECO:0000313" key="2">
    <source>
        <dbReference type="Proteomes" id="UP000001338"/>
    </source>
</evidence>
<comment type="caution">
    <text evidence="1">The sequence shown here is derived from an EMBL/GenBank/DDBJ whole genome shotgun (WGS) entry which is preliminary data.</text>
</comment>